<proteinExistence type="predicted"/>
<accession>A0ACC2PVZ8</accession>
<organism evidence="1 2">
    <name type="scientific">Eretmocerus hayati</name>
    <dbReference type="NCBI Taxonomy" id="131215"/>
    <lineage>
        <taxon>Eukaryota</taxon>
        <taxon>Metazoa</taxon>
        <taxon>Ecdysozoa</taxon>
        <taxon>Arthropoda</taxon>
        <taxon>Hexapoda</taxon>
        <taxon>Insecta</taxon>
        <taxon>Pterygota</taxon>
        <taxon>Neoptera</taxon>
        <taxon>Endopterygota</taxon>
        <taxon>Hymenoptera</taxon>
        <taxon>Apocrita</taxon>
        <taxon>Proctotrupomorpha</taxon>
        <taxon>Chalcidoidea</taxon>
        <taxon>Aphelinidae</taxon>
        <taxon>Aphelininae</taxon>
        <taxon>Eretmocerus</taxon>
    </lineage>
</organism>
<name>A0ACC2PVZ8_9HYME</name>
<keyword evidence="2" id="KW-1185">Reference proteome</keyword>
<comment type="caution">
    <text evidence="1">The sequence shown here is derived from an EMBL/GenBank/DDBJ whole genome shotgun (WGS) entry which is preliminary data.</text>
</comment>
<dbReference type="EMBL" id="CM056741">
    <property type="protein sequence ID" value="KAJ8687464.1"/>
    <property type="molecule type" value="Genomic_DNA"/>
</dbReference>
<evidence type="ECO:0000313" key="2">
    <source>
        <dbReference type="Proteomes" id="UP001239111"/>
    </source>
</evidence>
<protein>
    <submittedName>
        <fullName evidence="1">Uncharacterized protein</fullName>
    </submittedName>
</protein>
<reference evidence="1" key="1">
    <citation type="submission" date="2023-04" db="EMBL/GenBank/DDBJ databases">
        <title>A chromosome-level genome assembly of the parasitoid wasp Eretmocerus hayati.</title>
        <authorList>
            <person name="Zhong Y."/>
            <person name="Liu S."/>
            <person name="Liu Y."/>
        </authorList>
    </citation>
    <scope>NUCLEOTIDE SEQUENCE</scope>
    <source>
        <strain evidence="1">ZJU_SS_LIU_2023</strain>
    </source>
</reference>
<gene>
    <name evidence="1" type="ORF">QAD02_023258</name>
</gene>
<evidence type="ECO:0000313" key="1">
    <source>
        <dbReference type="EMBL" id="KAJ8687464.1"/>
    </source>
</evidence>
<dbReference type="Proteomes" id="UP001239111">
    <property type="component" value="Chromosome 1"/>
</dbReference>
<sequence>MVFYRGTIASLFLLFLAQVCYCRLDGVDILIRHLKSQETVNSINIIMKSRGTSVLYSSLAKRMINEFANTVTYFMDPKTIEDQCFSNEDMMQILPRRPSMRIGIIDLQNQVDAHKELLEMFAFFLHQDRSSTRKYMILLLNSQNSTFEAFLRHVWDERILDLTVIEWIGEDLGENLNLLRLDKQGDEIYVHVFNPFYDSYSKEELTPEATLFPDKLKDLNSFPINMRLFDLNPAYDFESKSDMDESLTWQGFTVSLSVVMSKMMNFEPVLRYAHRSHEIFNESNRVPIPYEKALELGLLDYISNFDLVGIGKQFVLAEKKCFKSLHHSAFMTIPLDELQILLVVEQYNSPKTEVSFTFVITFIVFFIIGSIFLVVAQLFKLDANNWTILNTMLMLVGGPVDAHVPMRVPERILRVSLYLASGLVALFTTDAMMTSLRGHQQFIDFKSMHDLANSDIKLYSLEVDKIFLSKLPDFPDLQTIVNRTVIYSNDYESVRPPWTNANESQYAILSIGIFGSGIPVTSSFVGEDDRGMFRLASVINEPLGTSPITLYSNTSPFLIDRFQKLTTLLSETGLLKYWYELNDYSKEFKSFNLSSRIPLYAVPSSVGYVDIIYNEPLYSRLAVILIVGYSLAGITLIFEIIWAWLGLDVQHSNYLMWMILCGKSNRGSTKNSMITGSDRRPTSLPQMMTRGQPKEDLDCLTICQIPAEQNQSPKNYANDSKIFEVRKLSRRSQMVPDSEETTGDWHIITDLEESSSGILSSENNHDHQEEVQANPKEDLDCLTICQIPAEQNQSPKNYANDSKIFEVRKLSRRSQMVPDSEETTGDWHIITDLEESSSGILSSENNHDHQEEVQANVSEIFGERISPVGSLSIVSCDVDTIFD</sequence>